<accession>A0AAD5S4G4</accession>
<keyword evidence="3" id="KW-1185">Reference proteome</keyword>
<proteinExistence type="predicted"/>
<dbReference type="EMBL" id="JADGJD010001916">
    <property type="protein sequence ID" value="KAJ3036639.1"/>
    <property type="molecule type" value="Genomic_DNA"/>
</dbReference>
<feature type="compositionally biased region" description="Low complexity" evidence="1">
    <location>
        <begin position="1"/>
        <end position="23"/>
    </location>
</feature>
<reference evidence="2" key="1">
    <citation type="submission" date="2020-05" db="EMBL/GenBank/DDBJ databases">
        <title>Phylogenomic resolution of chytrid fungi.</title>
        <authorList>
            <person name="Stajich J.E."/>
            <person name="Amses K."/>
            <person name="Simmons R."/>
            <person name="Seto K."/>
            <person name="Myers J."/>
            <person name="Bonds A."/>
            <person name="Quandt C.A."/>
            <person name="Barry K."/>
            <person name="Liu P."/>
            <person name="Grigoriev I."/>
            <person name="Longcore J.E."/>
            <person name="James T.Y."/>
        </authorList>
    </citation>
    <scope>NUCLEOTIDE SEQUENCE</scope>
    <source>
        <strain evidence="2">JEL0318</strain>
    </source>
</reference>
<evidence type="ECO:0000256" key="1">
    <source>
        <dbReference type="SAM" id="MobiDB-lite"/>
    </source>
</evidence>
<evidence type="ECO:0000313" key="2">
    <source>
        <dbReference type="EMBL" id="KAJ3036639.1"/>
    </source>
</evidence>
<evidence type="ECO:0000313" key="3">
    <source>
        <dbReference type="Proteomes" id="UP001212841"/>
    </source>
</evidence>
<comment type="caution">
    <text evidence="2">The sequence shown here is derived from an EMBL/GenBank/DDBJ whole genome shotgun (WGS) entry which is preliminary data.</text>
</comment>
<sequence length="173" mass="19152">MTDILQPLFPSTTPQLPTTPQPTARKPTSHFHHPHTIYHSQFAQKQSTESSIIPHHVKIAIIEKSPVRAATSGAGGGGEGSVYSYRGEKVLIRNEEVWKAEKAGATAGVKAVAEREKRRKEILSCGYSADPKEPYKALGDPTLDNETLLFETLQIDPRAVQRCVQDCRTYQET</sequence>
<organism evidence="2 3">
    <name type="scientific">Rhizophlyctis rosea</name>
    <dbReference type="NCBI Taxonomy" id="64517"/>
    <lineage>
        <taxon>Eukaryota</taxon>
        <taxon>Fungi</taxon>
        <taxon>Fungi incertae sedis</taxon>
        <taxon>Chytridiomycota</taxon>
        <taxon>Chytridiomycota incertae sedis</taxon>
        <taxon>Chytridiomycetes</taxon>
        <taxon>Rhizophlyctidales</taxon>
        <taxon>Rhizophlyctidaceae</taxon>
        <taxon>Rhizophlyctis</taxon>
    </lineage>
</organism>
<dbReference type="Proteomes" id="UP001212841">
    <property type="component" value="Unassembled WGS sequence"/>
</dbReference>
<name>A0AAD5S4G4_9FUNG</name>
<dbReference type="AlphaFoldDB" id="A0AAD5S4G4"/>
<feature type="region of interest" description="Disordered" evidence="1">
    <location>
        <begin position="1"/>
        <end position="32"/>
    </location>
</feature>
<gene>
    <name evidence="2" type="ORF">HK097_003780</name>
</gene>
<protein>
    <submittedName>
        <fullName evidence="2">Uncharacterized protein</fullName>
    </submittedName>
</protein>